<feature type="region of interest" description="Disordered" evidence="1">
    <location>
        <begin position="1"/>
        <end position="129"/>
    </location>
</feature>
<dbReference type="Proteomes" id="UP001434883">
    <property type="component" value="Unassembled WGS sequence"/>
</dbReference>
<sequence>MTRQSPEFVKHSRPKKRKIAEDEIPRKRTRVSEVAGPSKSCQDPIKMVRRANRKKTKGEGPSPLARKKESSSSTVDINTESISSRPELHSAETRYLTKRKAEDLEEPLSKKEKKTMTEREKVDYQRGQF</sequence>
<evidence type="ECO:0000256" key="1">
    <source>
        <dbReference type="SAM" id="MobiDB-lite"/>
    </source>
</evidence>
<keyword evidence="3" id="KW-1185">Reference proteome</keyword>
<feature type="compositionally biased region" description="Polar residues" evidence="1">
    <location>
        <begin position="71"/>
        <end position="84"/>
    </location>
</feature>
<organism evidence="2 3">
    <name type="scientific">Xenoophorus captivus</name>
    <dbReference type="NCBI Taxonomy" id="1517983"/>
    <lineage>
        <taxon>Eukaryota</taxon>
        <taxon>Metazoa</taxon>
        <taxon>Chordata</taxon>
        <taxon>Craniata</taxon>
        <taxon>Vertebrata</taxon>
        <taxon>Euteleostomi</taxon>
        <taxon>Actinopterygii</taxon>
        <taxon>Neopterygii</taxon>
        <taxon>Teleostei</taxon>
        <taxon>Neoteleostei</taxon>
        <taxon>Acanthomorphata</taxon>
        <taxon>Ovalentaria</taxon>
        <taxon>Atherinomorphae</taxon>
        <taxon>Cyprinodontiformes</taxon>
        <taxon>Goodeidae</taxon>
        <taxon>Xenoophorus</taxon>
    </lineage>
</organism>
<feature type="compositionally biased region" description="Basic residues" evidence="1">
    <location>
        <begin position="47"/>
        <end position="56"/>
    </location>
</feature>
<protein>
    <submittedName>
        <fullName evidence="2">Uncharacterized protein</fullName>
    </submittedName>
</protein>
<accession>A0ABV0RPD6</accession>
<evidence type="ECO:0000313" key="3">
    <source>
        <dbReference type="Proteomes" id="UP001434883"/>
    </source>
</evidence>
<name>A0ABV0RPD6_9TELE</name>
<dbReference type="EMBL" id="JAHRIN010052328">
    <property type="protein sequence ID" value="MEQ2210062.1"/>
    <property type="molecule type" value="Genomic_DNA"/>
</dbReference>
<reference evidence="2 3" key="1">
    <citation type="submission" date="2021-06" db="EMBL/GenBank/DDBJ databases">
        <authorList>
            <person name="Palmer J.M."/>
        </authorList>
    </citation>
    <scope>NUCLEOTIDE SEQUENCE [LARGE SCALE GENOMIC DNA]</scope>
    <source>
        <strain evidence="2 3">XC_2019</strain>
        <tissue evidence="2">Muscle</tissue>
    </source>
</reference>
<comment type="caution">
    <text evidence="2">The sequence shown here is derived from an EMBL/GenBank/DDBJ whole genome shotgun (WGS) entry which is preliminary data.</text>
</comment>
<evidence type="ECO:0000313" key="2">
    <source>
        <dbReference type="EMBL" id="MEQ2210062.1"/>
    </source>
</evidence>
<proteinExistence type="predicted"/>
<gene>
    <name evidence="2" type="ORF">XENOCAPTIV_007916</name>
</gene>
<feature type="compositionally biased region" description="Basic and acidic residues" evidence="1">
    <location>
        <begin position="99"/>
        <end position="129"/>
    </location>
</feature>